<feature type="binding site" evidence="6">
    <location>
        <position position="91"/>
    </location>
    <ligand>
        <name>5-phospho-alpha-D-ribose 1-diphosphate</name>
        <dbReference type="ChEBI" id="CHEBI:58017"/>
        <note>ligand shared between dimeric partners</note>
    </ligand>
</feature>
<name>A0A1I1SM83_9ACTN</name>
<proteinExistence type="inferred from homology"/>
<dbReference type="OrthoDB" id="9779060at2"/>
<evidence type="ECO:0000256" key="2">
    <source>
        <dbReference type="ARBA" id="ARBA00011971"/>
    </source>
</evidence>
<comment type="catalytic activity">
    <reaction evidence="6">
        <text>orotidine 5'-phosphate + diphosphate = orotate + 5-phospho-alpha-D-ribose 1-diphosphate</text>
        <dbReference type="Rhea" id="RHEA:10380"/>
        <dbReference type="ChEBI" id="CHEBI:30839"/>
        <dbReference type="ChEBI" id="CHEBI:33019"/>
        <dbReference type="ChEBI" id="CHEBI:57538"/>
        <dbReference type="ChEBI" id="CHEBI:58017"/>
        <dbReference type="EC" id="2.4.2.10"/>
    </reaction>
</comment>
<comment type="subunit">
    <text evidence="6">Homodimer.</text>
</comment>
<dbReference type="UniPathway" id="UPA00070">
    <property type="reaction ID" value="UER00119"/>
</dbReference>
<comment type="similarity">
    <text evidence="6">Belongs to the purine/pyrimidine phosphoribosyltransferase family. PyrE subfamily.</text>
</comment>
<evidence type="ECO:0000313" key="9">
    <source>
        <dbReference type="Proteomes" id="UP000199207"/>
    </source>
</evidence>
<keyword evidence="6" id="KW-0460">Magnesium</keyword>
<dbReference type="RefSeq" id="WP_093840948.1">
    <property type="nucleotide sequence ID" value="NZ_FOLM01000016.1"/>
</dbReference>
<dbReference type="Proteomes" id="UP000199207">
    <property type="component" value="Unassembled WGS sequence"/>
</dbReference>
<feature type="domain" description="Phosphoribosyltransferase" evidence="7">
    <location>
        <begin position="62"/>
        <end position="156"/>
    </location>
</feature>
<organism evidence="8 9">
    <name type="scientific">Streptomyces aidingensis</name>
    <dbReference type="NCBI Taxonomy" id="910347"/>
    <lineage>
        <taxon>Bacteria</taxon>
        <taxon>Bacillati</taxon>
        <taxon>Actinomycetota</taxon>
        <taxon>Actinomycetes</taxon>
        <taxon>Kitasatosporales</taxon>
        <taxon>Streptomycetaceae</taxon>
        <taxon>Streptomyces</taxon>
    </lineage>
</organism>
<dbReference type="GO" id="GO:0000287">
    <property type="term" value="F:magnesium ion binding"/>
    <property type="evidence" value="ECO:0007669"/>
    <property type="project" value="UniProtKB-UniRule"/>
</dbReference>
<keyword evidence="4 6" id="KW-0808">Transferase</keyword>
<evidence type="ECO:0000256" key="5">
    <source>
        <dbReference type="ARBA" id="ARBA00022975"/>
    </source>
</evidence>
<comment type="function">
    <text evidence="6">Catalyzes the transfer of a ribosyl phosphate group from 5-phosphoribose 1-diphosphate to orotate, leading to the formation of orotidine monophosphate (OMP).</text>
</comment>
<dbReference type="STRING" id="910347.SAMN05421773_11694"/>
<dbReference type="EC" id="2.4.2.10" evidence="2 6"/>
<dbReference type="InterPro" id="IPR029057">
    <property type="entry name" value="PRTase-like"/>
</dbReference>
<dbReference type="SUPFAM" id="SSF53271">
    <property type="entry name" value="PRTase-like"/>
    <property type="match status" value="1"/>
</dbReference>
<dbReference type="GO" id="GO:0004588">
    <property type="term" value="F:orotate phosphoribosyltransferase activity"/>
    <property type="evidence" value="ECO:0007669"/>
    <property type="project" value="UniProtKB-UniRule"/>
</dbReference>
<comment type="cofactor">
    <cofactor evidence="6">
        <name>Mg(2+)</name>
        <dbReference type="ChEBI" id="CHEBI:18420"/>
    </cofactor>
</comment>
<evidence type="ECO:0000256" key="3">
    <source>
        <dbReference type="ARBA" id="ARBA00022676"/>
    </source>
</evidence>
<accession>A0A1I1SM83</accession>
<dbReference type="HAMAP" id="MF_01208">
    <property type="entry name" value="PyrE"/>
    <property type="match status" value="1"/>
</dbReference>
<dbReference type="GO" id="GO:0044205">
    <property type="term" value="P:'de novo' UMP biosynthetic process"/>
    <property type="evidence" value="ECO:0007669"/>
    <property type="project" value="UniProtKB-UniRule"/>
</dbReference>
<evidence type="ECO:0000256" key="4">
    <source>
        <dbReference type="ARBA" id="ARBA00022679"/>
    </source>
</evidence>
<feature type="binding site" description="in other chain" evidence="6">
    <location>
        <position position="92"/>
    </location>
    <ligand>
        <name>5-phospho-alpha-D-ribose 1-diphosphate</name>
        <dbReference type="ChEBI" id="CHEBI:58017"/>
        <note>ligand shared between dimeric partners</note>
    </ligand>
</feature>
<dbReference type="Gene3D" id="3.40.50.2020">
    <property type="match status" value="1"/>
</dbReference>
<feature type="binding site" evidence="6">
    <location>
        <position position="149"/>
    </location>
    <ligand>
        <name>orotate</name>
        <dbReference type="ChEBI" id="CHEBI:30839"/>
    </ligand>
</feature>
<protein>
    <recommendedName>
        <fullName evidence="2 6">Orotate phosphoribosyltransferase</fullName>
        <shortName evidence="6">OPRT</shortName>
        <shortName evidence="6">OPRTase</shortName>
        <ecNumber evidence="2 6">2.4.2.10</ecNumber>
    </recommendedName>
</protein>
<dbReference type="CDD" id="cd06223">
    <property type="entry name" value="PRTases_typeI"/>
    <property type="match status" value="1"/>
</dbReference>
<dbReference type="InterPro" id="IPR000836">
    <property type="entry name" value="PRTase_dom"/>
</dbReference>
<comment type="caution">
    <text evidence="6">Lacks conserved residue(s) required for the propagation of feature annotation.</text>
</comment>
<feature type="binding site" description="in other chain" evidence="6">
    <location>
        <begin position="117"/>
        <end position="125"/>
    </location>
    <ligand>
        <name>5-phospho-alpha-D-ribose 1-diphosphate</name>
        <dbReference type="ChEBI" id="CHEBI:58017"/>
        <note>ligand shared between dimeric partners</note>
    </ligand>
</feature>
<dbReference type="PANTHER" id="PTHR19278">
    <property type="entry name" value="OROTATE PHOSPHORIBOSYLTRANSFERASE"/>
    <property type="match status" value="1"/>
</dbReference>
<sequence length="177" mass="19008">MNDSGTRDLAARIYQHAHLTGDFVLSTGERSTEYFDCYTWQGDPALLREVAERMTALLPADTEVITGPDLGGVPLTVLLAQITGLPAAFVRKQARDYGTCKIIEGAEVAGRRVVAVEPAIKTGRFIMGTCTELRGAGAEVNRVVCAVDREHGAPERLAAKGLDFGALFTMGDLARAR</sequence>
<comment type="pathway">
    <text evidence="1 6">Pyrimidine metabolism; UMP biosynthesis via de novo pathway; UMP from orotate: step 1/2.</text>
</comment>
<keyword evidence="5 6" id="KW-0665">Pyrimidine biosynthesis</keyword>
<dbReference type="AlphaFoldDB" id="A0A1I1SM83"/>
<evidence type="ECO:0000313" key="8">
    <source>
        <dbReference type="EMBL" id="SFD47511.1"/>
    </source>
</evidence>
<keyword evidence="9" id="KW-1185">Reference proteome</keyword>
<dbReference type="GO" id="GO:0019856">
    <property type="term" value="P:pyrimidine nucleobase biosynthetic process"/>
    <property type="evidence" value="ECO:0007669"/>
    <property type="project" value="TreeGrafter"/>
</dbReference>
<dbReference type="InterPro" id="IPR023031">
    <property type="entry name" value="OPRT"/>
</dbReference>
<dbReference type="PANTHER" id="PTHR19278:SF9">
    <property type="entry name" value="URIDINE 5'-MONOPHOSPHATE SYNTHASE"/>
    <property type="match status" value="1"/>
</dbReference>
<reference evidence="8 9" key="1">
    <citation type="submission" date="2016-10" db="EMBL/GenBank/DDBJ databases">
        <authorList>
            <person name="de Groot N.N."/>
        </authorList>
    </citation>
    <scope>NUCLEOTIDE SEQUENCE [LARGE SCALE GENOMIC DNA]</scope>
    <source>
        <strain evidence="8 9">CGMCC 4.5739</strain>
    </source>
</reference>
<dbReference type="Pfam" id="PF00156">
    <property type="entry name" value="Pribosyltran"/>
    <property type="match status" value="1"/>
</dbReference>
<gene>
    <name evidence="6" type="primary">pyrE</name>
    <name evidence="8" type="ORF">SAMN05421773_11694</name>
</gene>
<evidence type="ECO:0000259" key="7">
    <source>
        <dbReference type="Pfam" id="PF00156"/>
    </source>
</evidence>
<evidence type="ECO:0000256" key="6">
    <source>
        <dbReference type="HAMAP-Rule" id="MF_01208"/>
    </source>
</evidence>
<evidence type="ECO:0000256" key="1">
    <source>
        <dbReference type="ARBA" id="ARBA00004889"/>
    </source>
</evidence>
<dbReference type="EMBL" id="FOLM01000016">
    <property type="protein sequence ID" value="SFD47511.1"/>
    <property type="molecule type" value="Genomic_DNA"/>
</dbReference>
<keyword evidence="3 6" id="KW-0328">Glycosyltransferase</keyword>